<dbReference type="SUPFAM" id="SSF56219">
    <property type="entry name" value="DNase I-like"/>
    <property type="match status" value="1"/>
</dbReference>
<dbReference type="InterPro" id="IPR050410">
    <property type="entry name" value="CCR4/nocturin_mRNA_transcr"/>
</dbReference>
<dbReference type="AlphaFoldDB" id="A0AAN6EME8"/>
<name>A0AAN6EME8_EXODE</name>
<dbReference type="EMBL" id="JAJGCB010000026">
    <property type="protein sequence ID" value="KAJ8987279.1"/>
    <property type="molecule type" value="Genomic_DNA"/>
</dbReference>
<dbReference type="GO" id="GO:0000175">
    <property type="term" value="F:3'-5'-RNA exonuclease activity"/>
    <property type="evidence" value="ECO:0007669"/>
    <property type="project" value="TreeGrafter"/>
</dbReference>
<protein>
    <recommendedName>
        <fullName evidence="3">Endonuclease/exonuclease/phosphatase domain-containing protein</fullName>
    </recommendedName>
</protein>
<gene>
    <name evidence="1" type="ORF">HRR80_008652</name>
</gene>
<evidence type="ECO:0000313" key="2">
    <source>
        <dbReference type="Proteomes" id="UP001161757"/>
    </source>
</evidence>
<sequence length="361" mass="39869">MGDASSPPRASRHALLHDPSSTALLPLRIITHNIRFANTTPEQHECLWEDRFPHLSSHFKYHTRPHFAPPSTLVCMQEVLHRQLQDLINHTFNTSKSSTVSTTGNEAGPVGADDNDWTYVGVGRDDGKTKGEYSPIFFRKSAWKLSHFETVWLNETGEVGKKGWDASSIRILTCAVLESVHQPSVPAGQGHAHRSDGHGIILALNTHLDDQGVVSRREATKLILNVASRLKSKFSPQFTFLAGDLNSRPDGDAYQLLNSAGSGFIDVRRLIPDNKNADGKLYAYSNERTFTGFAGDPGAGGRHRIDFIHIGVSDTGANEEDEKLKELVQCYGVLPSRFDDQVWMSDHRAVVVDLLLPTGSN</sequence>
<dbReference type="Proteomes" id="UP001161757">
    <property type="component" value="Unassembled WGS sequence"/>
</dbReference>
<evidence type="ECO:0008006" key="3">
    <source>
        <dbReference type="Google" id="ProtNLM"/>
    </source>
</evidence>
<dbReference type="Gene3D" id="3.60.10.10">
    <property type="entry name" value="Endonuclease/exonuclease/phosphatase"/>
    <property type="match status" value="1"/>
</dbReference>
<dbReference type="PANTHER" id="PTHR12121:SF36">
    <property type="entry name" value="ENDONUCLEASE_EXONUCLEASE_PHOSPHATASE DOMAIN-CONTAINING PROTEIN"/>
    <property type="match status" value="1"/>
</dbReference>
<reference evidence="1" key="1">
    <citation type="submission" date="2023-01" db="EMBL/GenBank/DDBJ databases">
        <title>Exophiala dermititidis isolated from Cystic Fibrosis Patient.</title>
        <authorList>
            <person name="Kurbessoian T."/>
            <person name="Crocker A."/>
            <person name="Murante D."/>
            <person name="Hogan D.A."/>
            <person name="Stajich J.E."/>
        </authorList>
    </citation>
    <scope>NUCLEOTIDE SEQUENCE</scope>
    <source>
        <strain evidence="1">Ex8</strain>
    </source>
</reference>
<dbReference type="PANTHER" id="PTHR12121">
    <property type="entry name" value="CARBON CATABOLITE REPRESSOR PROTEIN 4"/>
    <property type="match status" value="1"/>
</dbReference>
<organism evidence="1 2">
    <name type="scientific">Exophiala dermatitidis</name>
    <name type="common">Black yeast-like fungus</name>
    <name type="synonym">Wangiella dermatitidis</name>
    <dbReference type="NCBI Taxonomy" id="5970"/>
    <lineage>
        <taxon>Eukaryota</taxon>
        <taxon>Fungi</taxon>
        <taxon>Dikarya</taxon>
        <taxon>Ascomycota</taxon>
        <taxon>Pezizomycotina</taxon>
        <taxon>Eurotiomycetes</taxon>
        <taxon>Chaetothyriomycetidae</taxon>
        <taxon>Chaetothyriales</taxon>
        <taxon>Herpotrichiellaceae</taxon>
        <taxon>Exophiala</taxon>
    </lineage>
</organism>
<proteinExistence type="predicted"/>
<evidence type="ECO:0000313" key="1">
    <source>
        <dbReference type="EMBL" id="KAJ8987279.1"/>
    </source>
</evidence>
<accession>A0AAN6EME8</accession>
<comment type="caution">
    <text evidence="1">The sequence shown here is derived from an EMBL/GenBank/DDBJ whole genome shotgun (WGS) entry which is preliminary data.</text>
</comment>
<dbReference type="InterPro" id="IPR036691">
    <property type="entry name" value="Endo/exonu/phosph_ase_sf"/>
</dbReference>